<dbReference type="Pfam" id="PF03098">
    <property type="entry name" value="An_peroxidase"/>
    <property type="match status" value="1"/>
</dbReference>
<dbReference type="PANTHER" id="PTHR11475">
    <property type="entry name" value="OXIDASE/PEROXIDASE"/>
    <property type="match status" value="1"/>
</dbReference>
<accession>A0A6S6TLX4</accession>
<dbReference type="PROSITE" id="PS50292">
    <property type="entry name" value="PEROXIDASE_3"/>
    <property type="match status" value="1"/>
</dbReference>
<dbReference type="EMBL" id="CACVAY010000084">
    <property type="protein sequence ID" value="CAA6817590.1"/>
    <property type="molecule type" value="Genomic_DNA"/>
</dbReference>
<feature type="compositionally biased region" description="Polar residues" evidence="4">
    <location>
        <begin position="1"/>
        <end position="13"/>
    </location>
</feature>
<keyword evidence="5" id="KW-0575">Peroxidase</keyword>
<name>A0A6S6TLX4_9GAMM</name>
<evidence type="ECO:0000256" key="3">
    <source>
        <dbReference type="ARBA" id="ARBA00023180"/>
    </source>
</evidence>
<reference evidence="5" key="1">
    <citation type="submission" date="2020-01" db="EMBL/GenBank/DDBJ databases">
        <authorList>
            <person name="Meier V. D."/>
            <person name="Meier V D."/>
        </authorList>
    </citation>
    <scope>NUCLEOTIDE SEQUENCE</scope>
    <source>
        <strain evidence="5">HLG_WM_MAG_07</strain>
    </source>
</reference>
<dbReference type="GO" id="GO:0004601">
    <property type="term" value="F:peroxidase activity"/>
    <property type="evidence" value="ECO:0007669"/>
    <property type="project" value="UniProtKB-KW"/>
</dbReference>
<feature type="compositionally biased region" description="Polar residues" evidence="4">
    <location>
        <begin position="104"/>
        <end position="115"/>
    </location>
</feature>
<gene>
    <name evidence="5" type="ORF">HELGO_WM4849</name>
</gene>
<feature type="compositionally biased region" description="Polar residues" evidence="4">
    <location>
        <begin position="27"/>
        <end position="40"/>
    </location>
</feature>
<dbReference type="GO" id="GO:0005576">
    <property type="term" value="C:extracellular region"/>
    <property type="evidence" value="ECO:0007669"/>
    <property type="project" value="UniProtKB-SubCell"/>
</dbReference>
<keyword evidence="2" id="KW-0964">Secreted</keyword>
<keyword evidence="5" id="KW-0560">Oxidoreductase</keyword>
<comment type="subcellular location">
    <subcellularLocation>
        <location evidence="1">Secreted</location>
    </subcellularLocation>
</comment>
<sequence>MNNNFNLHANSQFVAPESKRRDHSHQQSHTQRRNFSGFETQNQQSGQHQSCQSAFPSQLNLMQHVLNAVIQLITHLISQLSNSQTQQPEPQPEPQAHDFRTMDGSGNNLTNHLMGSSGSAMMSILETDESRTLGSIEAAELANVRDISNAVAAQNGEETQNKKGLSDMFWLWGQFLDHDITLTPDNKEDRADIDIPEGDAFYDPFSTGSESMHFERSQTITDDNGNVVHINKITPYIDGSNIYGSDEETMNTLRSFEGGKLISSEDNLLPQNEKGHFLAGDVRVNENAGLTSMHTLWMREHNRVADNFSQQYPDWDDERIFQESRRVVIGELQAITYNEFLPNLLGNDNLSAYDGYDSEVSPQMSHAFSVAAFRLGHTMISPTLYRLDENGDEIAEGNLSLRDAFFQPDNVRAAGIDPILRGMASHTAQAVDPLVIDDLRNFLFGPPGAGGHDLAALNTQRGRDHGLPSLNDAREQLGLAKIESFDDPAWKGDYGQKLAQVYDSPDDVDLWIGGLAETASGDSLVGDTFTLILQDQFERLRDADRFWYEKEFSSTEVSQLNTLKLSDVISRNTDIKNIQENAMVARPYSASTDPVKSTTNTVNTIENTPVIINEPGINSIIRSLDNIR</sequence>
<evidence type="ECO:0000256" key="2">
    <source>
        <dbReference type="ARBA" id="ARBA00022525"/>
    </source>
</evidence>
<evidence type="ECO:0000256" key="1">
    <source>
        <dbReference type="ARBA" id="ARBA00004613"/>
    </source>
</evidence>
<dbReference type="Gene3D" id="1.10.640.10">
    <property type="entry name" value="Haem peroxidase domain superfamily, animal type"/>
    <property type="match status" value="1"/>
</dbReference>
<feature type="region of interest" description="Disordered" evidence="4">
    <location>
        <begin position="81"/>
        <end position="115"/>
    </location>
</feature>
<dbReference type="CDD" id="cd09822">
    <property type="entry name" value="peroxinectin_like_bacterial"/>
    <property type="match status" value="1"/>
</dbReference>
<proteinExistence type="predicted"/>
<keyword evidence="3" id="KW-0325">Glycoprotein</keyword>
<dbReference type="PRINTS" id="PR00457">
    <property type="entry name" value="ANPEROXIDASE"/>
</dbReference>
<dbReference type="InterPro" id="IPR037120">
    <property type="entry name" value="Haem_peroxidase_sf_animal"/>
</dbReference>
<dbReference type="InterPro" id="IPR010255">
    <property type="entry name" value="Haem_peroxidase_sf"/>
</dbReference>
<evidence type="ECO:0000256" key="4">
    <source>
        <dbReference type="SAM" id="MobiDB-lite"/>
    </source>
</evidence>
<dbReference type="AlphaFoldDB" id="A0A6S6TLX4"/>
<dbReference type="PANTHER" id="PTHR11475:SF4">
    <property type="entry name" value="CHORION PEROXIDASE"/>
    <property type="match status" value="1"/>
</dbReference>
<organism evidence="5">
    <name type="scientific">uncultured Thiotrichaceae bacterium</name>
    <dbReference type="NCBI Taxonomy" id="298394"/>
    <lineage>
        <taxon>Bacteria</taxon>
        <taxon>Pseudomonadati</taxon>
        <taxon>Pseudomonadota</taxon>
        <taxon>Gammaproteobacteria</taxon>
        <taxon>Thiotrichales</taxon>
        <taxon>Thiotrichaceae</taxon>
        <taxon>environmental samples</taxon>
    </lineage>
</organism>
<dbReference type="GO" id="GO:0020037">
    <property type="term" value="F:heme binding"/>
    <property type="evidence" value="ECO:0007669"/>
    <property type="project" value="InterPro"/>
</dbReference>
<feature type="compositionally biased region" description="Low complexity" evidence="4">
    <location>
        <begin position="41"/>
        <end position="51"/>
    </location>
</feature>
<dbReference type="InterPro" id="IPR019791">
    <property type="entry name" value="Haem_peroxidase_animal"/>
</dbReference>
<feature type="region of interest" description="Disordered" evidence="4">
    <location>
        <begin position="1"/>
        <end position="51"/>
    </location>
</feature>
<dbReference type="SUPFAM" id="SSF48113">
    <property type="entry name" value="Heme-dependent peroxidases"/>
    <property type="match status" value="1"/>
</dbReference>
<dbReference type="GO" id="GO:0006979">
    <property type="term" value="P:response to oxidative stress"/>
    <property type="evidence" value="ECO:0007669"/>
    <property type="project" value="InterPro"/>
</dbReference>
<protein>
    <submittedName>
        <fullName evidence="5">Peroxidase</fullName>
    </submittedName>
</protein>
<evidence type="ECO:0000313" key="5">
    <source>
        <dbReference type="EMBL" id="CAA6817590.1"/>
    </source>
</evidence>